<keyword evidence="3" id="KW-0597">Phosphoprotein</keyword>
<dbReference type="PANTHER" id="PTHR24421">
    <property type="entry name" value="NITRATE/NITRITE SENSOR PROTEIN NARX-RELATED"/>
    <property type="match status" value="1"/>
</dbReference>
<keyword evidence="9" id="KW-0472">Membrane</keyword>
<gene>
    <name evidence="12" type="ORF">Acy02nite_70400</name>
</gene>
<dbReference type="SUPFAM" id="SSF55874">
    <property type="entry name" value="ATPase domain of HSP90 chaperone/DNA topoisomerase II/histidine kinase"/>
    <property type="match status" value="1"/>
</dbReference>
<keyword evidence="4" id="KW-0808">Transferase</keyword>
<dbReference type="PANTHER" id="PTHR24421:SF10">
    <property type="entry name" value="NITRATE_NITRITE SENSOR PROTEIN NARQ"/>
    <property type="match status" value="1"/>
</dbReference>
<feature type="transmembrane region" description="Helical" evidence="9">
    <location>
        <begin position="404"/>
        <end position="425"/>
    </location>
</feature>
<keyword evidence="9" id="KW-1133">Transmembrane helix</keyword>
<dbReference type="GO" id="GO:0005524">
    <property type="term" value="F:ATP binding"/>
    <property type="evidence" value="ECO:0007669"/>
    <property type="project" value="UniProtKB-KW"/>
</dbReference>
<evidence type="ECO:0000259" key="10">
    <source>
        <dbReference type="Pfam" id="PF07730"/>
    </source>
</evidence>
<name>A0A919IP05_9ACTN</name>
<sequence length="641" mass="66753">MAGQLILWPGLSRTPVDPVPAIAFAVVCLVTGAALVLRRTHPVPALAAVVAGTTIAAWVAPGEQQWLVPGDAAIVIAVADLMALFSVAARCSRRTLLVCWAAVVTVQTVPSVVDGADDLLLEVVADAAAGALVAALGRIRGRWTRARADAVRRLAAAERARLAAEVTERNRLARELHDVTAHHLTSIVVNAQAASFLGDQRPELREESLAFAARTGRETLASLHRLVEIMPAGGVEEREPALTELAEVFRALGQRIILRLPGGEPPAEIAAAMHGIAREALTNTLRYAPGSAVTILFRYDGDEAELVIEDDGTTAGTAGVAGAAGLGGGRGVAGMRDRAVALGGSLDAGPRDGGWRVRARVPFAAPVPERGWIPRSQVVVDTALAVLTLIVPVAGLAAEVSDGGLTPAVAVLVLLAMLVHVLPLLWRRTRPWWVFAAVAATGWLGPVLTATVLPGGRGWLFLFSAGAELAAVYAVAAWSARRERAWLALVAGVLSPALVFATLLMTEPDDFAGPVGALAGAMLAAVYVFLGILLLSVPATLAWLAGNTARQRRDLRRRREEDGVAAVTAQAEQRARGERARMAAELREAVLRHAAEVPEAAGRGDLAGVLGAAKQSLTAMRTMLDGLHAAPGTGGVPPSSG</sequence>
<evidence type="ECO:0000313" key="12">
    <source>
        <dbReference type="EMBL" id="GID69159.1"/>
    </source>
</evidence>
<dbReference type="Pfam" id="PF07730">
    <property type="entry name" value="HisKA_3"/>
    <property type="match status" value="1"/>
</dbReference>
<dbReference type="GO" id="GO:0046983">
    <property type="term" value="F:protein dimerization activity"/>
    <property type="evidence" value="ECO:0007669"/>
    <property type="project" value="InterPro"/>
</dbReference>
<organism evidence="12 13">
    <name type="scientific">Actinoplanes cyaneus</name>
    <dbReference type="NCBI Taxonomy" id="52696"/>
    <lineage>
        <taxon>Bacteria</taxon>
        <taxon>Bacillati</taxon>
        <taxon>Actinomycetota</taxon>
        <taxon>Actinomycetes</taxon>
        <taxon>Micromonosporales</taxon>
        <taxon>Micromonosporaceae</taxon>
        <taxon>Actinoplanes</taxon>
    </lineage>
</organism>
<keyword evidence="13" id="KW-1185">Reference proteome</keyword>
<evidence type="ECO:0000256" key="6">
    <source>
        <dbReference type="ARBA" id="ARBA00022777"/>
    </source>
</evidence>
<dbReference type="EMBL" id="BOMH01000058">
    <property type="protein sequence ID" value="GID69159.1"/>
    <property type="molecule type" value="Genomic_DNA"/>
</dbReference>
<dbReference type="Pfam" id="PF23539">
    <property type="entry name" value="DUF7134"/>
    <property type="match status" value="1"/>
</dbReference>
<dbReference type="CDD" id="cd16917">
    <property type="entry name" value="HATPase_UhpB-NarQ-NarX-like"/>
    <property type="match status" value="1"/>
</dbReference>
<feature type="transmembrane region" description="Helical" evidence="9">
    <location>
        <begin position="517"/>
        <end position="546"/>
    </location>
</feature>
<dbReference type="Proteomes" id="UP000619479">
    <property type="component" value="Unassembled WGS sequence"/>
</dbReference>
<keyword evidence="5" id="KW-0547">Nucleotide-binding</keyword>
<comment type="caution">
    <text evidence="12">The sequence shown here is derived from an EMBL/GenBank/DDBJ whole genome shotgun (WGS) entry which is preliminary data.</text>
</comment>
<dbReference type="InterPro" id="IPR055558">
    <property type="entry name" value="DUF7134"/>
</dbReference>
<dbReference type="InterPro" id="IPR050482">
    <property type="entry name" value="Sensor_HK_TwoCompSys"/>
</dbReference>
<reference evidence="12" key="1">
    <citation type="submission" date="2021-01" db="EMBL/GenBank/DDBJ databases">
        <title>Whole genome shotgun sequence of Actinoplanes cyaneus NBRC 14990.</title>
        <authorList>
            <person name="Komaki H."/>
            <person name="Tamura T."/>
        </authorList>
    </citation>
    <scope>NUCLEOTIDE SEQUENCE</scope>
    <source>
        <strain evidence="12">NBRC 14990</strain>
    </source>
</reference>
<feature type="domain" description="DUF7134" evidence="11">
    <location>
        <begin position="371"/>
        <end position="553"/>
    </location>
</feature>
<evidence type="ECO:0000256" key="4">
    <source>
        <dbReference type="ARBA" id="ARBA00022679"/>
    </source>
</evidence>
<feature type="transmembrane region" description="Helical" evidence="9">
    <location>
        <begin position="432"/>
        <end position="453"/>
    </location>
</feature>
<evidence type="ECO:0000256" key="3">
    <source>
        <dbReference type="ARBA" id="ARBA00022553"/>
    </source>
</evidence>
<dbReference type="GO" id="GO:0016020">
    <property type="term" value="C:membrane"/>
    <property type="evidence" value="ECO:0007669"/>
    <property type="project" value="InterPro"/>
</dbReference>
<comment type="catalytic activity">
    <reaction evidence="1">
        <text>ATP + protein L-histidine = ADP + protein N-phospho-L-histidine.</text>
        <dbReference type="EC" id="2.7.13.3"/>
    </reaction>
</comment>
<protein>
    <recommendedName>
        <fullName evidence="2">histidine kinase</fullName>
        <ecNumber evidence="2">2.7.13.3</ecNumber>
    </recommendedName>
</protein>
<evidence type="ECO:0000256" key="2">
    <source>
        <dbReference type="ARBA" id="ARBA00012438"/>
    </source>
</evidence>
<evidence type="ECO:0000259" key="11">
    <source>
        <dbReference type="Pfam" id="PF23539"/>
    </source>
</evidence>
<evidence type="ECO:0000256" key="1">
    <source>
        <dbReference type="ARBA" id="ARBA00000085"/>
    </source>
</evidence>
<keyword evidence="7" id="KW-0067">ATP-binding</keyword>
<dbReference type="Gene3D" id="1.20.5.1930">
    <property type="match status" value="1"/>
</dbReference>
<dbReference type="GO" id="GO:0000155">
    <property type="term" value="F:phosphorelay sensor kinase activity"/>
    <property type="evidence" value="ECO:0007669"/>
    <property type="project" value="InterPro"/>
</dbReference>
<dbReference type="InterPro" id="IPR011712">
    <property type="entry name" value="Sig_transdc_His_kin_sub3_dim/P"/>
</dbReference>
<accession>A0A919IP05</accession>
<evidence type="ECO:0000256" key="5">
    <source>
        <dbReference type="ARBA" id="ARBA00022741"/>
    </source>
</evidence>
<feature type="transmembrane region" description="Helical" evidence="9">
    <location>
        <begin position="459"/>
        <end position="478"/>
    </location>
</feature>
<feature type="transmembrane region" description="Helical" evidence="9">
    <location>
        <begin position="378"/>
        <end position="398"/>
    </location>
</feature>
<proteinExistence type="predicted"/>
<feature type="domain" description="Signal transduction histidine kinase subgroup 3 dimerisation and phosphoacceptor" evidence="10">
    <location>
        <begin position="168"/>
        <end position="228"/>
    </location>
</feature>
<dbReference type="EC" id="2.7.13.3" evidence="2"/>
<feature type="transmembrane region" description="Helical" evidence="9">
    <location>
        <begin position="66"/>
        <end position="88"/>
    </location>
</feature>
<dbReference type="AlphaFoldDB" id="A0A919IP05"/>
<keyword evidence="9" id="KW-0812">Transmembrane</keyword>
<feature type="transmembrane region" description="Helical" evidence="9">
    <location>
        <begin position="18"/>
        <end position="36"/>
    </location>
</feature>
<keyword evidence="6" id="KW-0418">Kinase</keyword>
<feature type="transmembrane region" description="Helical" evidence="9">
    <location>
        <begin position="485"/>
        <end position="505"/>
    </location>
</feature>
<dbReference type="Gene3D" id="3.30.565.10">
    <property type="entry name" value="Histidine kinase-like ATPase, C-terminal domain"/>
    <property type="match status" value="1"/>
</dbReference>
<evidence type="ECO:0000256" key="7">
    <source>
        <dbReference type="ARBA" id="ARBA00022840"/>
    </source>
</evidence>
<evidence type="ECO:0000313" key="13">
    <source>
        <dbReference type="Proteomes" id="UP000619479"/>
    </source>
</evidence>
<dbReference type="RefSeq" id="WP_203750985.1">
    <property type="nucleotide sequence ID" value="NZ_BAAAUC010000036.1"/>
</dbReference>
<evidence type="ECO:0000256" key="9">
    <source>
        <dbReference type="SAM" id="Phobius"/>
    </source>
</evidence>
<keyword evidence="8" id="KW-0902">Two-component regulatory system</keyword>
<evidence type="ECO:0000256" key="8">
    <source>
        <dbReference type="ARBA" id="ARBA00023012"/>
    </source>
</evidence>
<dbReference type="InterPro" id="IPR036890">
    <property type="entry name" value="HATPase_C_sf"/>
</dbReference>
<feature type="transmembrane region" description="Helical" evidence="9">
    <location>
        <begin position="43"/>
        <end position="60"/>
    </location>
</feature>